<dbReference type="Proteomes" id="UP000510621">
    <property type="component" value="Chromosome"/>
</dbReference>
<evidence type="ECO:0000313" key="8">
    <source>
        <dbReference type="Proteomes" id="UP000510621"/>
    </source>
</evidence>
<dbReference type="Pfam" id="PF03788">
    <property type="entry name" value="LrgA"/>
    <property type="match status" value="1"/>
</dbReference>
<dbReference type="KEGG" id="this:HZT40_19450"/>
<keyword evidence="8" id="KW-1185">Reference proteome</keyword>
<proteinExistence type="predicted"/>
<evidence type="ECO:0000256" key="6">
    <source>
        <dbReference type="SAM" id="Phobius"/>
    </source>
</evidence>
<keyword evidence="4 6" id="KW-1133">Transmembrane helix</keyword>
<sequence>MSPDFLTGITILLVYQLVGEVSSRLLHLPVPGPVLGMLLLFCTLVWRGSLEKLWTPASSALLSYLSLLFVPAGVGVIVHFGRIGDEWLPISAALLLSALITLAATALIMQGVSRLLGHQEDKTHGR</sequence>
<dbReference type="InterPro" id="IPR005538">
    <property type="entry name" value="LrgA/CidA"/>
</dbReference>
<dbReference type="GO" id="GO:0005886">
    <property type="term" value="C:plasma membrane"/>
    <property type="evidence" value="ECO:0007669"/>
    <property type="project" value="UniProtKB-SubCell"/>
</dbReference>
<accession>A0A7L6AWH4</accession>
<keyword evidence="5 6" id="KW-0472">Membrane</keyword>
<keyword evidence="3 6" id="KW-0812">Transmembrane</keyword>
<name>A0A7L6AWH4_9GAMM</name>
<feature type="transmembrane region" description="Helical" evidence="6">
    <location>
        <begin position="87"/>
        <end position="109"/>
    </location>
</feature>
<evidence type="ECO:0000256" key="1">
    <source>
        <dbReference type="ARBA" id="ARBA00004651"/>
    </source>
</evidence>
<dbReference type="PANTHER" id="PTHR33931:SF2">
    <property type="entry name" value="HOLIN-LIKE PROTEIN CIDA"/>
    <property type="match status" value="1"/>
</dbReference>
<gene>
    <name evidence="7" type="ORF">HZT40_19450</name>
</gene>
<evidence type="ECO:0000256" key="2">
    <source>
        <dbReference type="ARBA" id="ARBA00022475"/>
    </source>
</evidence>
<dbReference type="PANTHER" id="PTHR33931">
    <property type="entry name" value="HOLIN-LIKE PROTEIN CIDA-RELATED"/>
    <property type="match status" value="1"/>
</dbReference>
<feature type="transmembrane region" description="Helical" evidence="6">
    <location>
        <begin position="61"/>
        <end position="81"/>
    </location>
</feature>
<evidence type="ECO:0000256" key="3">
    <source>
        <dbReference type="ARBA" id="ARBA00022692"/>
    </source>
</evidence>
<dbReference type="EMBL" id="CP059265">
    <property type="protein sequence ID" value="QLQ33415.1"/>
    <property type="molecule type" value="Genomic_DNA"/>
</dbReference>
<evidence type="ECO:0000256" key="5">
    <source>
        <dbReference type="ARBA" id="ARBA00023136"/>
    </source>
</evidence>
<evidence type="ECO:0000313" key="7">
    <source>
        <dbReference type="EMBL" id="QLQ33415.1"/>
    </source>
</evidence>
<evidence type="ECO:0000256" key="4">
    <source>
        <dbReference type="ARBA" id="ARBA00022989"/>
    </source>
</evidence>
<organism evidence="7 8">
    <name type="scientific">Candidatus Thiothrix singaporensis</name>
    <dbReference type="NCBI Taxonomy" id="2799669"/>
    <lineage>
        <taxon>Bacteria</taxon>
        <taxon>Pseudomonadati</taxon>
        <taxon>Pseudomonadota</taxon>
        <taxon>Gammaproteobacteria</taxon>
        <taxon>Thiotrichales</taxon>
        <taxon>Thiotrichaceae</taxon>
        <taxon>Thiothrix</taxon>
    </lineage>
</organism>
<protein>
    <submittedName>
        <fullName evidence="7">CidA/LrgA family protein</fullName>
    </submittedName>
</protein>
<comment type="subcellular location">
    <subcellularLocation>
        <location evidence="1">Cell membrane</location>
        <topology evidence="1">Multi-pass membrane protein</topology>
    </subcellularLocation>
</comment>
<reference evidence="7" key="1">
    <citation type="submission" date="2020-06" db="EMBL/GenBank/DDBJ databases">
        <title>Analysis procedures for assessing recovery of high quality, complete, closed genomes from Nanopore long read metagenome sequencing.</title>
        <authorList>
            <person name="Bessarab I."/>
            <person name="Arumugam K."/>
            <person name="Haryono M."/>
            <person name="Liu X."/>
            <person name="Roy S."/>
            <person name="Zuniga-Montanez R.E."/>
            <person name="Qiu G."/>
            <person name="Drautz-Moses D.I."/>
            <person name="Law Y.Y."/>
            <person name="Wuertz S."/>
            <person name="Lauro F.M."/>
            <person name="Huson D.H."/>
            <person name="Williams R.B."/>
        </authorList>
    </citation>
    <scope>NUCLEOTIDE SEQUENCE [LARGE SCALE GENOMIC DNA]</scope>
    <source>
        <strain evidence="7">SSD2</strain>
    </source>
</reference>
<feature type="transmembrane region" description="Helical" evidence="6">
    <location>
        <begin position="29"/>
        <end position="49"/>
    </location>
</feature>
<dbReference type="AlphaFoldDB" id="A0A7L6AWH4"/>
<keyword evidence="2" id="KW-1003">Cell membrane</keyword>